<evidence type="ECO:0000313" key="5">
    <source>
        <dbReference type="EMBL" id="SFH69880.1"/>
    </source>
</evidence>
<reference evidence="6" key="1">
    <citation type="submission" date="2016-10" db="EMBL/GenBank/DDBJ databases">
        <authorList>
            <person name="Varghese N."/>
            <person name="Submissions S."/>
        </authorList>
    </citation>
    <scope>NUCLEOTIDE SEQUENCE [LARGE SCALE GENOMIC DNA]</scope>
    <source>
        <strain evidence="6">DSM 26348</strain>
    </source>
</reference>
<dbReference type="RefSeq" id="WP_092047823.1">
    <property type="nucleotide sequence ID" value="NZ_FOQD01000002.1"/>
</dbReference>
<dbReference type="Proteomes" id="UP000199518">
    <property type="component" value="Unassembled WGS sequence"/>
</dbReference>
<keyword evidence="1" id="KW-0175">Coiled coil</keyword>
<gene>
    <name evidence="5" type="ORF">SAMN05421753_102125</name>
</gene>
<feature type="domain" description="DUF4332" evidence="4">
    <location>
        <begin position="957"/>
        <end position="1080"/>
    </location>
</feature>
<evidence type="ECO:0000259" key="3">
    <source>
        <dbReference type="Pfam" id="PF13514"/>
    </source>
</evidence>
<dbReference type="EMBL" id="FOQD01000002">
    <property type="protein sequence ID" value="SFH69880.1"/>
    <property type="molecule type" value="Genomic_DNA"/>
</dbReference>
<feature type="region of interest" description="Disordered" evidence="2">
    <location>
        <begin position="895"/>
        <end position="935"/>
    </location>
</feature>
<feature type="coiled-coil region" evidence="1">
    <location>
        <begin position="184"/>
        <end position="236"/>
    </location>
</feature>
<dbReference type="InterPro" id="IPR038734">
    <property type="entry name" value="YhaN_AAA"/>
</dbReference>
<dbReference type="InterPro" id="IPR025567">
    <property type="entry name" value="DUF4332"/>
</dbReference>
<dbReference type="Pfam" id="PF13514">
    <property type="entry name" value="AAA_27"/>
    <property type="match status" value="1"/>
</dbReference>
<evidence type="ECO:0000313" key="6">
    <source>
        <dbReference type="Proteomes" id="UP000199518"/>
    </source>
</evidence>
<protein>
    <submittedName>
        <fullName evidence="5">AAA domain-containing protein</fullName>
    </submittedName>
</protein>
<dbReference type="SUPFAM" id="SSF52540">
    <property type="entry name" value="P-loop containing nucleoside triphosphate hydrolases"/>
    <property type="match status" value="1"/>
</dbReference>
<dbReference type="Pfam" id="PF14229">
    <property type="entry name" value="DUF4332"/>
    <property type="match status" value="2"/>
</dbReference>
<feature type="compositionally biased region" description="Basic residues" evidence="2">
    <location>
        <begin position="903"/>
        <end position="915"/>
    </location>
</feature>
<dbReference type="Gene3D" id="3.40.50.300">
    <property type="entry name" value="P-loop containing nucleotide triphosphate hydrolases"/>
    <property type="match status" value="2"/>
</dbReference>
<evidence type="ECO:0000259" key="4">
    <source>
        <dbReference type="Pfam" id="PF14229"/>
    </source>
</evidence>
<dbReference type="AlphaFoldDB" id="A0A1I3C5V8"/>
<feature type="domain" description="DUF4332" evidence="4">
    <location>
        <begin position="763"/>
        <end position="885"/>
    </location>
</feature>
<sequence length="1087" mass="122031">MQIQQINVEGFGTLSRCRLGLSETGLTVVYGVNGAGKTTLLEFIRGVLCGFDHARQLRLLPPLKEGTPGGAMTVRTERGRFDVIRHARADGSDTLAITLQQGTPDDVTRLRQSLKTMPEKAIRTLFMVGGYDAHSLSAMVKLAIEQGIELVSRRASAAWMTERIRGVAQERNTLFQTIPPQGELAALELRRQRLQASLDSARLAQQQRMAGWQHSLQNLEVRLERLRTESAWLVQELHAVESDLTETQTRLWSTCETVIQEVETVARTVAVAAPEWTVQIAEIDQEIAHAQQVLRDLAGSRHALSLTKAGLAGSETPEPEVTFARQRSALSEMESQTTKLEALAERLKHTSQCICGPQSVAIESTVQSLREQIWLICQELGRQQSVHQQWLVQSQREGVDRCELELTRQIQRLRLRREELLQRHATTPVSRIAHRTQHETLGCICDGHEQAIADHETVGHVVSTPQVIVRARTVTTSAALPGDEAQERILQERRQQLRQQWLEAKNRVRVCEDELQNLQRGGPEMADDRSVQTLRNDLELVEVQLSRGCEQWQQLALVEAVLQRTQQRLNVEIASPVIDHASALLSQMTSGRYVCFRYSTELQELRVMNSAGAELSAQALSRGTLEQAALCFRLACVSEFARQGISLPLVLDDVLADSDENRSRAAVEVLVDFARQHQIVFLTCQEHLLDLFATHQILIADMPGSLRPQRSVVSAAPLELVLPTVATENEDAPQPEVTHDWDRVQPDEPYWLQPNSPLGYVPSLGSQMSRRLGTIGVRDVGELIDLDPEVLEIPLDSLQISASTLRQWQAEARLLCCVPNLTGRDAQALVACGIMAPVELAQCEVRELHNRLRRLRADEHFSLALPWLSERPEWPTLEQTSGWVRSGRAARGWRKIRDDASKSRRTHRQHSKHRERPAPHRSMTKTPQVRLHDEEASQGDRKWRFYLQPHSPIVDAPSIGPKTAERLNAIGVQLVSELLERDADEIATLLGRKEITPAVVAGWQQQSALMCRVPQLRGHDAQVLVSCQIIEPETLAAMSPYELYVLVEPFVCSKEGQRLLRNASVPDLAEVTEWIEYARQSPLLRAA</sequence>
<dbReference type="OrthoDB" id="268732at2"/>
<dbReference type="PANTHER" id="PTHR41259:SF1">
    <property type="entry name" value="DOUBLE-STRAND BREAK REPAIR RAD50 ATPASE, PUTATIVE-RELATED"/>
    <property type="match status" value="1"/>
</dbReference>
<feature type="domain" description="YhaN AAA" evidence="3">
    <location>
        <begin position="1"/>
        <end position="206"/>
    </location>
</feature>
<name>A0A1I3C5V8_9PLAN</name>
<organism evidence="5 6">
    <name type="scientific">Planctomicrobium piriforme</name>
    <dbReference type="NCBI Taxonomy" id="1576369"/>
    <lineage>
        <taxon>Bacteria</taxon>
        <taxon>Pseudomonadati</taxon>
        <taxon>Planctomycetota</taxon>
        <taxon>Planctomycetia</taxon>
        <taxon>Planctomycetales</taxon>
        <taxon>Planctomycetaceae</taxon>
        <taxon>Planctomicrobium</taxon>
    </lineage>
</organism>
<evidence type="ECO:0000256" key="1">
    <source>
        <dbReference type="SAM" id="Coils"/>
    </source>
</evidence>
<dbReference type="STRING" id="1576369.SAMN05421753_102125"/>
<dbReference type="Gene3D" id="1.10.150.20">
    <property type="entry name" value="5' to 3' exonuclease, C-terminal subdomain"/>
    <property type="match status" value="1"/>
</dbReference>
<keyword evidence="6" id="KW-1185">Reference proteome</keyword>
<accession>A0A1I3C5V8</accession>
<proteinExistence type="predicted"/>
<dbReference type="InterPro" id="IPR027417">
    <property type="entry name" value="P-loop_NTPase"/>
</dbReference>
<dbReference type="PANTHER" id="PTHR41259">
    <property type="entry name" value="DOUBLE-STRAND BREAK REPAIR RAD50 ATPASE, PUTATIVE-RELATED"/>
    <property type="match status" value="1"/>
</dbReference>
<evidence type="ECO:0000256" key="2">
    <source>
        <dbReference type="SAM" id="MobiDB-lite"/>
    </source>
</evidence>